<name>A0ABU9K5K5_9BACI</name>
<dbReference type="RefSeq" id="WP_341979882.1">
    <property type="nucleotide sequence ID" value="NZ_JBBYAF010000003.1"/>
</dbReference>
<proteinExistence type="predicted"/>
<evidence type="ECO:0000313" key="2">
    <source>
        <dbReference type="Proteomes" id="UP001389717"/>
    </source>
</evidence>
<organism evidence="1 2">
    <name type="scientific">Rossellomorea oryzaecorticis</name>
    <dbReference type="NCBI Taxonomy" id="1396505"/>
    <lineage>
        <taxon>Bacteria</taxon>
        <taxon>Bacillati</taxon>
        <taxon>Bacillota</taxon>
        <taxon>Bacilli</taxon>
        <taxon>Bacillales</taxon>
        <taxon>Bacillaceae</taxon>
        <taxon>Rossellomorea</taxon>
    </lineage>
</organism>
<accession>A0ABU9K5K5</accession>
<sequence length="127" mass="14596">MLNIFKSRKVFLIVIASGILIFTYFSYTAYANTGEKGRYDVTLRYLTAEKEYAEHDISNIEVSHYLSNVVLSYEPWSIAVVFKDEPNAVYYYDYNNGVISQGGISGYTENEIYKHFEGNGEGLDKQR</sequence>
<comment type="caution">
    <text evidence="1">The sequence shown here is derived from an EMBL/GenBank/DDBJ whole genome shotgun (WGS) entry which is preliminary data.</text>
</comment>
<dbReference type="Proteomes" id="UP001389717">
    <property type="component" value="Unassembled WGS sequence"/>
</dbReference>
<dbReference type="EMBL" id="JBBYAF010000003">
    <property type="protein sequence ID" value="MEL3971046.1"/>
    <property type="molecule type" value="Genomic_DNA"/>
</dbReference>
<gene>
    <name evidence="1" type="ORF">AAEO50_02040</name>
</gene>
<keyword evidence="2" id="KW-1185">Reference proteome</keyword>
<dbReference type="InterPro" id="IPR021486">
    <property type="entry name" value="DUF3139"/>
</dbReference>
<evidence type="ECO:0000313" key="1">
    <source>
        <dbReference type="EMBL" id="MEL3971046.1"/>
    </source>
</evidence>
<protein>
    <submittedName>
        <fullName evidence="1">DUF3139 domain-containing protein</fullName>
    </submittedName>
</protein>
<reference evidence="1 2" key="1">
    <citation type="submission" date="2024-04" db="EMBL/GenBank/DDBJ databases">
        <title>Bacillus oryzaecorticis sp. nov., a moderately halophilic bacterium isolated from rice husks.</title>
        <authorList>
            <person name="Zhu H.-S."/>
        </authorList>
    </citation>
    <scope>NUCLEOTIDE SEQUENCE [LARGE SCALE GENOMIC DNA]</scope>
    <source>
        <strain evidence="1 2">ZC255</strain>
    </source>
</reference>
<dbReference type="Pfam" id="PF11337">
    <property type="entry name" value="DUF3139"/>
    <property type="match status" value="1"/>
</dbReference>